<dbReference type="EMBL" id="JAPDPI010000039">
    <property type="protein sequence ID" value="MCW3807183.1"/>
    <property type="molecule type" value="Genomic_DNA"/>
</dbReference>
<gene>
    <name evidence="4" type="primary">cobK</name>
    <name evidence="4" type="ORF">OM074_16220</name>
</gene>
<evidence type="ECO:0000256" key="2">
    <source>
        <dbReference type="ARBA" id="ARBA00022573"/>
    </source>
</evidence>
<sequence>MIWIIGGTSDANKIADLLLNKGHQLLLSTTTSYGTHLAQKENIHIIQQQLNCDDMQKLISNYRIKTVIDASHPFAAEVSENAIKASNEEGTLYLRYERAPLKFDHVNYYHTYNEVIQSLKETHGNIMLTIGSKNVPLFNELSQRIVARVLPVIKSIEQCEQAGLKAHQVLAMKGLVNMDTNMALFKEYNIQHLVSKDSGEAGGLKEKVEAAQRLGIQVHLLKRPSVTYPNVFHCYPDILAQI</sequence>
<dbReference type="NCBIfam" id="TIGR00715">
    <property type="entry name" value="precor6x_red"/>
    <property type="match status" value="1"/>
</dbReference>
<keyword evidence="5" id="KW-1185">Reference proteome</keyword>
<dbReference type="Pfam" id="PF02571">
    <property type="entry name" value="CbiJ"/>
    <property type="match status" value="1"/>
</dbReference>
<organism evidence="4 5">
    <name type="scientific">Plebeiibacterium marinum</name>
    <dbReference type="NCBI Taxonomy" id="2992111"/>
    <lineage>
        <taxon>Bacteria</taxon>
        <taxon>Pseudomonadati</taxon>
        <taxon>Bacteroidota</taxon>
        <taxon>Bacteroidia</taxon>
        <taxon>Marinilabiliales</taxon>
        <taxon>Marinilabiliaceae</taxon>
        <taxon>Plebeiibacterium</taxon>
    </lineage>
</organism>
<keyword evidence="2" id="KW-0169">Cobalamin biosynthesis</keyword>
<evidence type="ECO:0000313" key="4">
    <source>
        <dbReference type="EMBL" id="MCW3807183.1"/>
    </source>
</evidence>
<reference evidence="4" key="1">
    <citation type="submission" date="2022-10" db="EMBL/GenBank/DDBJ databases">
        <authorList>
            <person name="Yu W.X."/>
        </authorList>
    </citation>
    <scope>NUCLEOTIDE SEQUENCE</scope>
    <source>
        <strain evidence="4">D04</strain>
    </source>
</reference>
<evidence type="ECO:0000256" key="1">
    <source>
        <dbReference type="ARBA" id="ARBA00004953"/>
    </source>
</evidence>
<dbReference type="PANTHER" id="PTHR36925">
    <property type="entry name" value="COBALT-PRECORRIN-6A REDUCTASE"/>
    <property type="match status" value="1"/>
</dbReference>
<evidence type="ECO:0000313" key="5">
    <source>
        <dbReference type="Proteomes" id="UP001207408"/>
    </source>
</evidence>
<name>A0AAE3MFT3_9BACT</name>
<dbReference type="EC" id="1.3.1.54" evidence="4"/>
<proteinExistence type="predicted"/>
<dbReference type="AlphaFoldDB" id="A0AAE3MFT3"/>
<comment type="caution">
    <text evidence="4">The sequence shown here is derived from an EMBL/GenBank/DDBJ whole genome shotgun (WGS) entry which is preliminary data.</text>
</comment>
<dbReference type="GO" id="GO:0016994">
    <property type="term" value="F:precorrin-6A reductase activity"/>
    <property type="evidence" value="ECO:0007669"/>
    <property type="project" value="UniProtKB-EC"/>
</dbReference>
<dbReference type="PROSITE" id="PS51014">
    <property type="entry name" value="COBK_CBIJ"/>
    <property type="match status" value="1"/>
</dbReference>
<protein>
    <submittedName>
        <fullName evidence="4">Precorrin-6A reductase</fullName>
        <ecNumber evidence="4">1.3.1.54</ecNumber>
    </submittedName>
</protein>
<dbReference type="InterPro" id="IPR003723">
    <property type="entry name" value="Precorrin-6x_reduct"/>
</dbReference>
<accession>A0AAE3MFT3</accession>
<comment type="pathway">
    <text evidence="1">Cofactor biosynthesis; adenosylcobalamin biosynthesis.</text>
</comment>
<dbReference type="PANTHER" id="PTHR36925:SF1">
    <property type="entry name" value="COBALT-PRECORRIN-6A REDUCTASE"/>
    <property type="match status" value="1"/>
</dbReference>
<dbReference type="Proteomes" id="UP001207408">
    <property type="component" value="Unassembled WGS sequence"/>
</dbReference>
<keyword evidence="3 4" id="KW-0560">Oxidoreductase</keyword>
<dbReference type="RefSeq" id="WP_301201335.1">
    <property type="nucleotide sequence ID" value="NZ_JAPDPI010000039.1"/>
</dbReference>
<evidence type="ECO:0000256" key="3">
    <source>
        <dbReference type="ARBA" id="ARBA00023002"/>
    </source>
</evidence>
<dbReference type="GO" id="GO:0009236">
    <property type="term" value="P:cobalamin biosynthetic process"/>
    <property type="evidence" value="ECO:0007669"/>
    <property type="project" value="UniProtKB-KW"/>
</dbReference>